<dbReference type="SUPFAM" id="SSF51905">
    <property type="entry name" value="FAD/NAD(P)-binding domain"/>
    <property type="match status" value="1"/>
</dbReference>
<dbReference type="InterPro" id="IPR005288">
    <property type="entry name" value="NadB"/>
</dbReference>
<evidence type="ECO:0000313" key="2">
    <source>
        <dbReference type="Proteomes" id="UP000010471"/>
    </source>
</evidence>
<dbReference type="eggNOG" id="COG2072">
    <property type="taxonomic scope" value="Bacteria"/>
</dbReference>
<dbReference type="Proteomes" id="UP000010471">
    <property type="component" value="Chromosome"/>
</dbReference>
<organism evidence="1 2">
    <name type="scientific">Allocoleopsis franciscana PCC 7113</name>
    <dbReference type="NCBI Taxonomy" id="1173027"/>
    <lineage>
        <taxon>Bacteria</taxon>
        <taxon>Bacillati</taxon>
        <taxon>Cyanobacteriota</taxon>
        <taxon>Cyanophyceae</taxon>
        <taxon>Coleofasciculales</taxon>
        <taxon>Coleofasciculaceae</taxon>
        <taxon>Allocoleopsis</taxon>
        <taxon>Allocoleopsis franciscana</taxon>
    </lineage>
</organism>
<dbReference type="EMBL" id="CP003630">
    <property type="protein sequence ID" value="AFZ20290.1"/>
    <property type="molecule type" value="Genomic_DNA"/>
</dbReference>
<dbReference type="RefSeq" id="WP_015184426.1">
    <property type="nucleotide sequence ID" value="NC_019738.1"/>
</dbReference>
<accession>K9WIP8</accession>
<dbReference type="HOGENOM" id="CLU_029779_0_0_3"/>
<gene>
    <name evidence="1" type="ORF">Mic7113_4610</name>
</gene>
<reference evidence="1 2" key="1">
    <citation type="submission" date="2012-06" db="EMBL/GenBank/DDBJ databases">
        <title>Finished chromosome of genome of Microcoleus sp. PCC 7113.</title>
        <authorList>
            <consortium name="US DOE Joint Genome Institute"/>
            <person name="Gugger M."/>
            <person name="Coursin T."/>
            <person name="Rippka R."/>
            <person name="Tandeau De Marsac N."/>
            <person name="Huntemann M."/>
            <person name="Wei C.-L."/>
            <person name="Han J."/>
            <person name="Detter J.C."/>
            <person name="Han C."/>
            <person name="Tapia R."/>
            <person name="Chen A."/>
            <person name="Kyrpides N."/>
            <person name="Mavromatis K."/>
            <person name="Markowitz V."/>
            <person name="Szeto E."/>
            <person name="Ivanova N."/>
            <person name="Pagani I."/>
            <person name="Pati A."/>
            <person name="Goodwin L."/>
            <person name="Nordberg H.P."/>
            <person name="Cantor M.N."/>
            <person name="Hua S.X."/>
            <person name="Woyke T."/>
            <person name="Kerfeld C.A."/>
        </authorList>
    </citation>
    <scope>NUCLEOTIDE SEQUENCE [LARGE SCALE GENOMIC DNA]</scope>
    <source>
        <strain evidence="1 2">PCC 7113</strain>
    </source>
</reference>
<dbReference type="Gene3D" id="3.50.50.60">
    <property type="entry name" value="FAD/NAD(P)-binding domain"/>
    <property type="match status" value="1"/>
</dbReference>
<keyword evidence="2" id="KW-1185">Reference proteome</keyword>
<dbReference type="OrthoDB" id="500092at2"/>
<dbReference type="Pfam" id="PF12831">
    <property type="entry name" value="FAD_oxidored"/>
    <property type="match status" value="1"/>
</dbReference>
<dbReference type="STRING" id="1173027.Mic7113_4610"/>
<evidence type="ECO:0000313" key="1">
    <source>
        <dbReference type="EMBL" id="AFZ20290.1"/>
    </source>
</evidence>
<dbReference type="PATRIC" id="fig|1173027.3.peg.5099"/>
<dbReference type="PANTHER" id="PTHR42716:SF3">
    <property type="entry name" value="SLL1913 PROTEIN"/>
    <property type="match status" value="1"/>
</dbReference>
<dbReference type="AlphaFoldDB" id="K9WIP8"/>
<proteinExistence type="predicted"/>
<dbReference type="GO" id="GO:0009435">
    <property type="term" value="P:NAD+ biosynthetic process"/>
    <property type="evidence" value="ECO:0007669"/>
    <property type="project" value="InterPro"/>
</dbReference>
<dbReference type="PANTHER" id="PTHR42716">
    <property type="entry name" value="L-ASPARTATE OXIDASE"/>
    <property type="match status" value="1"/>
</dbReference>
<dbReference type="KEGG" id="mic:Mic7113_4610"/>
<sequence>MQKLFTDVLVVGGGTGGTAAAIQAARRGVRTILVSEFSWLGGMLTSAGVAAPDGNELAAFQTGLWGAFLQELRHQQTGGLDNSWVSMFSYDPRIGAKIFADWVQQLPNLKWMAGQTPIEVLQQSNCITGVRFADFTVHAKITLDGTELGDLLALADVPHRWGWDLLSTQGGSATRSAQGGSATLSHVAEPSAPISPNELTQRYPVQAPTWVVILKDFGNAEDAPEIPIPPHYNPELFAGAWDNYGAELFMNYGRLPGGLFMINWPIHGNDYGEGVGRLVESPEQRQQFLQEALWHTQGFAHFIQTQLGHRYGLADNIFSPSLMGGGAYALHPYYRESRRLQGLATVLEQDILPIAGGQVAALPLDETGSEITSIAVGNYPNDHHYPGVNFPLKPKSIRWGGRWTGTPFTIPYRSLVPLSTDGLLACDKNISASHIANGATRLQPVVMNLGQAAGMAASLCIERGCQPRDLPVRCLQEALLQDSVAPVAMIPLFNLPANHPDWLYWQRYYLDHPEEYPVTGNVSIQTLKVERLNVKSQEDQLPASTFTGCFQRHEQQDYSLTLTAPVVHTGQTWILITLEPEVDKQLQACKDQQQLKVWGRLNYSGGWLVVEKIESV</sequence>
<dbReference type="InterPro" id="IPR036188">
    <property type="entry name" value="FAD/NAD-bd_sf"/>
</dbReference>
<protein>
    <submittedName>
        <fullName evidence="1">Succinate dehydrogenase/fumarate reductase flavoprotein subunit</fullName>
    </submittedName>
</protein>
<name>K9WIP8_9CYAN</name>
<dbReference type="GO" id="GO:0008734">
    <property type="term" value="F:L-aspartate oxidase activity"/>
    <property type="evidence" value="ECO:0007669"/>
    <property type="project" value="InterPro"/>
</dbReference>
<dbReference type="PRINTS" id="PR00368">
    <property type="entry name" value="FADPNR"/>
</dbReference>